<dbReference type="Proteomes" id="UP000475155">
    <property type="component" value="Unassembled WGS sequence"/>
</dbReference>
<organism evidence="2 3">
    <name type="scientific">Bifidobacterium saimiriisciurei</name>
    <dbReference type="NCBI Taxonomy" id="2661627"/>
    <lineage>
        <taxon>Bacteria</taxon>
        <taxon>Bacillati</taxon>
        <taxon>Actinomycetota</taxon>
        <taxon>Actinomycetes</taxon>
        <taxon>Bifidobacteriales</taxon>
        <taxon>Bifidobacteriaceae</taxon>
        <taxon>Bifidobacterium</taxon>
    </lineage>
</organism>
<reference evidence="2 3" key="1">
    <citation type="submission" date="2019-10" db="EMBL/GenBank/DDBJ databases">
        <title>Bifidobacterium from non-human primates.</title>
        <authorList>
            <person name="Modesto M."/>
        </authorList>
    </citation>
    <scope>NUCLEOTIDE SEQUENCE [LARGE SCALE GENOMIC DNA]</scope>
    <source>
        <strain evidence="2 3">SMA1</strain>
    </source>
</reference>
<proteinExistence type="inferred from homology"/>
<dbReference type="PANTHER" id="PTHR11803">
    <property type="entry name" value="2-IMINOBUTANOATE/2-IMINOPROPANOATE DEAMINASE RIDA"/>
    <property type="match status" value="1"/>
</dbReference>
<dbReference type="EMBL" id="WHZU01000015">
    <property type="protein sequence ID" value="NEH12197.1"/>
    <property type="molecule type" value="Genomic_DNA"/>
</dbReference>
<dbReference type="CDD" id="cd00448">
    <property type="entry name" value="YjgF_YER057c_UK114_family"/>
    <property type="match status" value="1"/>
</dbReference>
<dbReference type="InterPro" id="IPR019897">
    <property type="entry name" value="RidA_CS"/>
</dbReference>
<gene>
    <name evidence="2" type="ORF">GFD18_08880</name>
</gene>
<dbReference type="PANTHER" id="PTHR11803:SF58">
    <property type="entry name" value="PROTEIN HMF1-RELATED"/>
    <property type="match status" value="1"/>
</dbReference>
<dbReference type="InterPro" id="IPR035959">
    <property type="entry name" value="RutC-like_sf"/>
</dbReference>
<evidence type="ECO:0000313" key="2">
    <source>
        <dbReference type="EMBL" id="NEH12197.1"/>
    </source>
</evidence>
<keyword evidence="3" id="KW-1185">Reference proteome</keyword>
<dbReference type="NCBIfam" id="TIGR00004">
    <property type="entry name" value="Rid family detoxifying hydrolase"/>
    <property type="match status" value="1"/>
</dbReference>
<dbReference type="InterPro" id="IPR006175">
    <property type="entry name" value="YjgF/YER057c/UK114"/>
</dbReference>
<comment type="caution">
    <text evidence="2">The sequence shown here is derived from an EMBL/GenBank/DDBJ whole genome shotgun (WGS) entry which is preliminary data.</text>
</comment>
<dbReference type="PROSITE" id="PS01094">
    <property type="entry name" value="UPF0076"/>
    <property type="match status" value="1"/>
</dbReference>
<dbReference type="Pfam" id="PF01042">
    <property type="entry name" value="Ribonuc_L-PSP"/>
    <property type="match status" value="1"/>
</dbReference>
<protein>
    <submittedName>
        <fullName evidence="2">RidA family protein</fullName>
    </submittedName>
</protein>
<dbReference type="SUPFAM" id="SSF55298">
    <property type="entry name" value="YjgF-like"/>
    <property type="match status" value="1"/>
</dbReference>
<accession>A0ABX0CIT3</accession>
<evidence type="ECO:0000313" key="3">
    <source>
        <dbReference type="Proteomes" id="UP000475155"/>
    </source>
</evidence>
<dbReference type="InterPro" id="IPR006056">
    <property type="entry name" value="RidA"/>
</dbReference>
<evidence type="ECO:0000256" key="1">
    <source>
        <dbReference type="ARBA" id="ARBA00010552"/>
    </source>
</evidence>
<sequence length="123" mass="13215">MADHIYQGAIMAGPYSAVREAGDMVFVSGQLPIDPETGVMPEGIEEQTRATLRNLEAAVRSIGLDKEAIVKTTVFMTDFSDFPAMNAVYADFFGEPYPSRSAMEVGALAADAVIEIEAVAHRS</sequence>
<name>A0ABX0CIT3_9BIFI</name>
<comment type="similarity">
    <text evidence="1">Belongs to the RutC family.</text>
</comment>
<dbReference type="Gene3D" id="3.30.1330.40">
    <property type="entry name" value="RutC-like"/>
    <property type="match status" value="1"/>
</dbReference>